<evidence type="ECO:0000313" key="2">
    <source>
        <dbReference type="EMBL" id="CDW86225.1"/>
    </source>
</evidence>
<keyword evidence="3" id="KW-1185">Reference proteome</keyword>
<reference evidence="2 3" key="1">
    <citation type="submission" date="2014-06" db="EMBL/GenBank/DDBJ databases">
        <authorList>
            <person name="Swart Estienne"/>
        </authorList>
    </citation>
    <scope>NUCLEOTIDE SEQUENCE [LARGE SCALE GENOMIC DNA]</scope>
    <source>
        <strain evidence="2 3">130c</strain>
    </source>
</reference>
<proteinExistence type="predicted"/>
<gene>
    <name evidence="2" type="primary">Contig729.g30</name>
    <name evidence="2" type="ORF">STYLEM_15316</name>
</gene>
<dbReference type="OrthoDB" id="326237at2759"/>
<protein>
    <submittedName>
        <fullName evidence="2">Uncharacterized protein</fullName>
    </submittedName>
</protein>
<dbReference type="SUPFAM" id="SSF117281">
    <property type="entry name" value="Kelch motif"/>
    <property type="match status" value="1"/>
</dbReference>
<dbReference type="Gene3D" id="2.120.10.80">
    <property type="entry name" value="Kelch-type beta propeller"/>
    <property type="match status" value="1"/>
</dbReference>
<dbReference type="EMBL" id="CCKQ01014460">
    <property type="protein sequence ID" value="CDW86225.1"/>
    <property type="molecule type" value="Genomic_DNA"/>
</dbReference>
<evidence type="ECO:0000313" key="3">
    <source>
        <dbReference type="Proteomes" id="UP000039865"/>
    </source>
</evidence>
<dbReference type="AlphaFoldDB" id="A0A078AV06"/>
<feature type="region of interest" description="Disordered" evidence="1">
    <location>
        <begin position="1"/>
        <end position="58"/>
    </location>
</feature>
<sequence>MNQNSPQIVKQDEKQNTEDQNSSLKCLGKRKAQNQSDNDLNQDKFEEQKSYQQPKRIQRQNRIPIQDQVCSLEVQTQQIFETLSEEEIRKALFYFEDQSTLHLIHLNKERLEVQKKEIFFSEWYELNEKNKEGFAFINIELRNQNGELELRHLVMGLRKGCREILEYERSTDTEHVVFELLKNFPFNSVITVYQDQLIITGGEKVKNQEATKYTFKFNLEIDPQTNRVTLQLDSHFPNLQKNRSKHSAFVLNDHLFVMFGNQSGFEYYDLKGSQREFIYVDFYVNYQFIKPLIVPKMQEQIKGNYIEQEMLILGERQFKKTRTKNLHFYSMKIIFTEVNGNKIPQIKIQEKCQGPEIIGKFAQNIPHKYYYDEIGQWLIINELGQQFNLDPINYDKLIERQIYEIQ</sequence>
<dbReference type="InParanoid" id="A0A078AV06"/>
<dbReference type="InterPro" id="IPR015915">
    <property type="entry name" value="Kelch-typ_b-propeller"/>
</dbReference>
<accession>A0A078AV06</accession>
<dbReference type="Proteomes" id="UP000039865">
    <property type="component" value="Unassembled WGS sequence"/>
</dbReference>
<name>A0A078AV06_STYLE</name>
<evidence type="ECO:0000256" key="1">
    <source>
        <dbReference type="SAM" id="MobiDB-lite"/>
    </source>
</evidence>
<organism evidence="2 3">
    <name type="scientific">Stylonychia lemnae</name>
    <name type="common">Ciliate</name>
    <dbReference type="NCBI Taxonomy" id="5949"/>
    <lineage>
        <taxon>Eukaryota</taxon>
        <taxon>Sar</taxon>
        <taxon>Alveolata</taxon>
        <taxon>Ciliophora</taxon>
        <taxon>Intramacronucleata</taxon>
        <taxon>Spirotrichea</taxon>
        <taxon>Stichotrichia</taxon>
        <taxon>Sporadotrichida</taxon>
        <taxon>Oxytrichidae</taxon>
        <taxon>Stylonychinae</taxon>
        <taxon>Stylonychia</taxon>
    </lineage>
</organism>